<reference evidence="1" key="1">
    <citation type="submission" date="2023-06" db="EMBL/GenBank/DDBJ databases">
        <title>Survivors Of The Sea: Transcriptome response of Skeletonema marinoi to long-term dormancy.</title>
        <authorList>
            <person name="Pinder M.I.M."/>
            <person name="Kourtchenko O."/>
            <person name="Robertson E.K."/>
            <person name="Larsson T."/>
            <person name="Maumus F."/>
            <person name="Osuna-Cruz C.M."/>
            <person name="Vancaester E."/>
            <person name="Stenow R."/>
            <person name="Vandepoele K."/>
            <person name="Ploug H."/>
            <person name="Bruchert V."/>
            <person name="Godhe A."/>
            <person name="Topel M."/>
        </authorList>
    </citation>
    <scope>NUCLEOTIDE SEQUENCE</scope>
    <source>
        <strain evidence="1">R05AC</strain>
    </source>
</reference>
<protein>
    <submittedName>
        <fullName evidence="1">Uncharacterized protein</fullName>
    </submittedName>
</protein>
<accession>A0AAD8Y107</accession>
<comment type="caution">
    <text evidence="1">The sequence shown here is derived from an EMBL/GenBank/DDBJ whole genome shotgun (WGS) entry which is preliminary data.</text>
</comment>
<organism evidence="1 2">
    <name type="scientific">Skeletonema marinoi</name>
    <dbReference type="NCBI Taxonomy" id="267567"/>
    <lineage>
        <taxon>Eukaryota</taxon>
        <taxon>Sar</taxon>
        <taxon>Stramenopiles</taxon>
        <taxon>Ochrophyta</taxon>
        <taxon>Bacillariophyta</taxon>
        <taxon>Coscinodiscophyceae</taxon>
        <taxon>Thalassiosirophycidae</taxon>
        <taxon>Thalassiosirales</taxon>
        <taxon>Skeletonemataceae</taxon>
        <taxon>Skeletonema</taxon>
        <taxon>Skeletonema marinoi-dohrnii complex</taxon>
    </lineage>
</organism>
<sequence length="605" mass="68946">MSAWTNVVNSKGKKSAQQRCSQSALLSKSGNDGVRSFLSTFKTSPCTNFERHDYRKCNYYHDNDIRRNPYSSFMYLPDDEDILSTAENVYHPMNYLTRICEEASNCPYGRYCAKAHQKSLVRNTAVARQEYNEHLTNMTLERKMHSKPSLGTYAPALQKGLATTASLTQLSTGWNMVDRDHNLPKCSEYLFELPLDSKPWFLINSSNKFFSFLREMAMKEGLAQIEIRNNHWGKGEYGIAVRGSKDARERAVGGLATYLFDPPSAFFVQQSKSLSSRVVKKLIKKTQSEINDMILERFAPHAFVEFSNNEIIICASNQSRSGDQIIYQVFEKLSFWIKQEGHDKFVDCDCCFDSFNLDEGLACRKGHFYCGGNEGCIGAMVKEQLERMQHQDNAISCSICQETIDTRSLAPHLSNETWLALEEARIDSKVKLRVEKLSHEFDKRLDAKIQEFMKEYGSLSGMVKVQAKQLAKQAQDDIMNLKCPHPHCRAPYAEFDGCMAIQCGSCKNYFCGYCHQGTATGSGAHDHVRHCLANETNNGSYYATPEQVKVAQRKHRTRELKKFLQPLKKDAQNATVLELEEDLKFHGIEKAALFEFGNLQREIEI</sequence>
<keyword evidence="2" id="KW-1185">Reference proteome</keyword>
<proteinExistence type="predicted"/>
<dbReference type="Proteomes" id="UP001224775">
    <property type="component" value="Unassembled WGS sequence"/>
</dbReference>
<dbReference type="EMBL" id="JATAAI010000026">
    <property type="protein sequence ID" value="KAK1737224.1"/>
    <property type="molecule type" value="Genomic_DNA"/>
</dbReference>
<evidence type="ECO:0000313" key="2">
    <source>
        <dbReference type="Proteomes" id="UP001224775"/>
    </source>
</evidence>
<dbReference type="SUPFAM" id="SSF57850">
    <property type="entry name" value="RING/U-box"/>
    <property type="match status" value="1"/>
</dbReference>
<evidence type="ECO:0000313" key="1">
    <source>
        <dbReference type="EMBL" id="KAK1737224.1"/>
    </source>
</evidence>
<name>A0AAD8Y107_9STRA</name>
<dbReference type="AlphaFoldDB" id="A0AAD8Y107"/>
<gene>
    <name evidence="1" type="ORF">QTG54_012091</name>
</gene>